<dbReference type="RefSeq" id="WP_034228104.1">
    <property type="nucleotide sequence ID" value="NZ_AXCW01000257.1"/>
</dbReference>
<accession>A0A021VQR2</accession>
<dbReference type="Proteomes" id="UP000019753">
    <property type="component" value="Unassembled WGS sequence"/>
</dbReference>
<dbReference type="Pfam" id="PF13690">
    <property type="entry name" value="CheX"/>
    <property type="match status" value="1"/>
</dbReference>
<evidence type="ECO:0000256" key="1">
    <source>
        <dbReference type="ARBA" id="ARBA00022500"/>
    </source>
</evidence>
<proteinExistence type="predicted"/>
<dbReference type="OrthoDB" id="5402373at2"/>
<dbReference type="EMBL" id="AXCW01000257">
    <property type="protein sequence ID" value="EYR62360.1"/>
    <property type="molecule type" value="Genomic_DNA"/>
</dbReference>
<protein>
    <recommendedName>
        <fullName evidence="2">Chemotaxis phosphatase CheX-like domain-containing protein</fullName>
    </recommendedName>
</protein>
<organism evidence="3 4">
    <name type="scientific">Actinotalea ferrariae CF5-4</name>
    <dbReference type="NCBI Taxonomy" id="948458"/>
    <lineage>
        <taxon>Bacteria</taxon>
        <taxon>Bacillati</taxon>
        <taxon>Actinomycetota</taxon>
        <taxon>Actinomycetes</taxon>
        <taxon>Micrococcales</taxon>
        <taxon>Cellulomonadaceae</taxon>
        <taxon>Actinotalea</taxon>
    </lineage>
</organism>
<dbReference type="Gene3D" id="3.40.1550.10">
    <property type="entry name" value="CheC-like"/>
    <property type="match status" value="1"/>
</dbReference>
<evidence type="ECO:0000313" key="4">
    <source>
        <dbReference type="Proteomes" id="UP000019753"/>
    </source>
</evidence>
<reference evidence="3 4" key="1">
    <citation type="submission" date="2014-01" db="EMBL/GenBank/DDBJ databases">
        <title>Actinotalea ferrariae CF5-4.</title>
        <authorList>
            <person name="Chen F."/>
            <person name="Li Y."/>
            <person name="Wang G."/>
        </authorList>
    </citation>
    <scope>NUCLEOTIDE SEQUENCE [LARGE SCALE GENOMIC DNA]</scope>
    <source>
        <strain evidence="3 4">CF5-4</strain>
    </source>
</reference>
<dbReference type="InterPro" id="IPR028976">
    <property type="entry name" value="CheC-like_sf"/>
</dbReference>
<comment type="caution">
    <text evidence="3">The sequence shown here is derived from an EMBL/GenBank/DDBJ whole genome shotgun (WGS) entry which is preliminary data.</text>
</comment>
<dbReference type="AlphaFoldDB" id="A0A021VQR2"/>
<keyword evidence="4" id="KW-1185">Reference proteome</keyword>
<feature type="domain" description="Chemotaxis phosphatase CheX-like" evidence="2">
    <location>
        <begin position="4"/>
        <end position="55"/>
    </location>
</feature>
<dbReference type="SUPFAM" id="SSF103039">
    <property type="entry name" value="CheC-like"/>
    <property type="match status" value="1"/>
</dbReference>
<evidence type="ECO:0000259" key="2">
    <source>
        <dbReference type="Pfam" id="PF13690"/>
    </source>
</evidence>
<feature type="non-terminal residue" evidence="3">
    <location>
        <position position="1"/>
    </location>
</feature>
<dbReference type="GO" id="GO:0006935">
    <property type="term" value="P:chemotaxis"/>
    <property type="evidence" value="ECO:0007669"/>
    <property type="project" value="UniProtKB-KW"/>
</dbReference>
<gene>
    <name evidence="3" type="ORF">N866_09245</name>
</gene>
<name>A0A021VQR2_9CELL</name>
<dbReference type="InterPro" id="IPR028051">
    <property type="entry name" value="CheX-like_dom"/>
</dbReference>
<evidence type="ECO:0000313" key="3">
    <source>
        <dbReference type="EMBL" id="EYR62360.1"/>
    </source>
</evidence>
<sequence length="86" mass="9116">ATLITQALLAMGPDDPVGDEDFRDALGEVANVVGGNVKSLVPESGRLTLPEVTHERPSSDGCSLLHELALSWRGRAIVISLWQLPG</sequence>
<keyword evidence="1" id="KW-0145">Chemotaxis</keyword>